<dbReference type="SUPFAM" id="SSF51905">
    <property type="entry name" value="FAD/NAD(P)-binding domain"/>
    <property type="match status" value="1"/>
</dbReference>
<dbReference type="PANTHER" id="PTHR13789:SF314">
    <property type="entry name" value="FAD-BINDING DOMAIN-CONTAINING PROTEIN"/>
    <property type="match status" value="1"/>
</dbReference>
<dbReference type="GO" id="GO:0004497">
    <property type="term" value="F:monooxygenase activity"/>
    <property type="evidence" value="ECO:0007669"/>
    <property type="project" value="UniProtKB-KW"/>
</dbReference>
<dbReference type="InterPro" id="IPR036188">
    <property type="entry name" value="FAD/NAD-bd_sf"/>
</dbReference>
<dbReference type="Gene3D" id="3.50.50.60">
    <property type="entry name" value="FAD/NAD(P)-binding domain"/>
    <property type="match status" value="1"/>
</dbReference>
<keyword evidence="4" id="KW-0560">Oxidoreductase</keyword>
<evidence type="ECO:0000313" key="7">
    <source>
        <dbReference type="EMBL" id="OAP62772.1"/>
    </source>
</evidence>
<keyword evidence="3" id="KW-0274">FAD</keyword>
<name>A0A178ZST5_9EURO</name>
<evidence type="ECO:0000313" key="8">
    <source>
        <dbReference type="Proteomes" id="UP000078343"/>
    </source>
</evidence>
<proteinExistence type="inferred from homology"/>
<dbReference type="PANTHER" id="PTHR13789">
    <property type="entry name" value="MONOOXYGENASE"/>
    <property type="match status" value="1"/>
</dbReference>
<dbReference type="RefSeq" id="XP_018696139.1">
    <property type="nucleotide sequence ID" value="XM_018833515.1"/>
</dbReference>
<evidence type="ECO:0000259" key="6">
    <source>
        <dbReference type="Pfam" id="PF01494"/>
    </source>
</evidence>
<accession>A0A178ZST5</accession>
<comment type="caution">
    <text evidence="7">The sequence shown here is derived from an EMBL/GenBank/DDBJ whole genome shotgun (WGS) entry which is preliminary data.</text>
</comment>
<dbReference type="STRING" id="1367422.A0A178ZST5"/>
<keyword evidence="5" id="KW-0503">Monooxygenase</keyword>
<evidence type="ECO:0000256" key="3">
    <source>
        <dbReference type="ARBA" id="ARBA00022827"/>
    </source>
</evidence>
<keyword evidence="8" id="KW-1185">Reference proteome</keyword>
<dbReference type="GeneID" id="30006169"/>
<dbReference type="Proteomes" id="UP000078343">
    <property type="component" value="Unassembled WGS sequence"/>
</dbReference>
<sequence length="421" mass="47258">MSSIPTPISLQIIVVGGGICGLSTAIALRRAGHHVTVYEKYPANADAGAGIVVGANAVKILKQWGLDLEAAGMLKYKAGYIIEGKTLKVLDIVYGEGSHVNDEKSNGESSYMTTRSDLRSMLRKEVERDAPGQGTIEVRYATEILDYDPEAPAVRFADGSWKSADFVVACDGIRSKAARIVCGRANPPKTTGISAFRMLIPAEKLTEVEEKFKHEDLIREKFNEDKGTIWFIRGKDRLAVWWTCRFGKIQAFDIYMPDNENYASSEDWTARCNKQVLLDEFGQWHPLFAEMFSTADDDPMLWKVCAREPLDTLHKGNLCMLGDALHSMPPFRGQGGSQSIEDAGVLEMIAANITDKADLPKRFEILERLRVPRYSCIQTVSTVRQDEVNMEERYLEVFDQCRKWFGGEDQSHRELDSRLSR</sequence>
<protein>
    <recommendedName>
        <fullName evidence="6">FAD-binding domain-containing protein</fullName>
    </recommendedName>
</protein>
<evidence type="ECO:0000256" key="5">
    <source>
        <dbReference type="ARBA" id="ARBA00023033"/>
    </source>
</evidence>
<dbReference type="GO" id="GO:0071949">
    <property type="term" value="F:FAD binding"/>
    <property type="evidence" value="ECO:0007669"/>
    <property type="project" value="InterPro"/>
</dbReference>
<dbReference type="OrthoDB" id="9993796at2759"/>
<organism evidence="7 8">
    <name type="scientific">Fonsecaea erecta</name>
    <dbReference type="NCBI Taxonomy" id="1367422"/>
    <lineage>
        <taxon>Eukaryota</taxon>
        <taxon>Fungi</taxon>
        <taxon>Dikarya</taxon>
        <taxon>Ascomycota</taxon>
        <taxon>Pezizomycotina</taxon>
        <taxon>Eurotiomycetes</taxon>
        <taxon>Chaetothyriomycetidae</taxon>
        <taxon>Chaetothyriales</taxon>
        <taxon>Herpotrichiellaceae</taxon>
        <taxon>Fonsecaea</taxon>
    </lineage>
</organism>
<dbReference type="AlphaFoldDB" id="A0A178ZST5"/>
<dbReference type="PRINTS" id="PR00420">
    <property type="entry name" value="RNGMNOXGNASE"/>
</dbReference>
<reference evidence="7 8" key="1">
    <citation type="submission" date="2016-04" db="EMBL/GenBank/DDBJ databases">
        <title>Draft genome of Fonsecaea erecta CBS 125763.</title>
        <authorList>
            <person name="Weiss V.A."/>
            <person name="Vicente V.A."/>
            <person name="Raittz R.T."/>
            <person name="Moreno L.F."/>
            <person name="De Souza E.M."/>
            <person name="Pedrosa F.O."/>
            <person name="Steffens M.B."/>
            <person name="Faoro H."/>
            <person name="Tadra-Sfeir M.Z."/>
            <person name="Najafzadeh M.J."/>
            <person name="Felipe M.S."/>
            <person name="Teixeira M."/>
            <person name="Sun J."/>
            <person name="Xi L."/>
            <person name="Gomes R."/>
            <person name="De Azevedo C.M."/>
            <person name="Salgado C.G."/>
            <person name="Da Silva M.B."/>
            <person name="Nascimento M.F."/>
            <person name="Queiroz-Telles F."/>
            <person name="Attili D.S."/>
            <person name="Gorbushina A."/>
        </authorList>
    </citation>
    <scope>NUCLEOTIDE SEQUENCE [LARGE SCALE GENOMIC DNA]</scope>
    <source>
        <strain evidence="7 8">CBS 125763</strain>
    </source>
</reference>
<feature type="domain" description="FAD-binding" evidence="6">
    <location>
        <begin position="11"/>
        <end position="354"/>
    </location>
</feature>
<dbReference type="InterPro" id="IPR002938">
    <property type="entry name" value="FAD-bd"/>
</dbReference>
<evidence type="ECO:0000256" key="2">
    <source>
        <dbReference type="ARBA" id="ARBA00022630"/>
    </source>
</evidence>
<comment type="similarity">
    <text evidence="1">Belongs to the paxM FAD-dependent monooxygenase family.</text>
</comment>
<evidence type="ECO:0000256" key="1">
    <source>
        <dbReference type="ARBA" id="ARBA00007992"/>
    </source>
</evidence>
<evidence type="ECO:0000256" key="4">
    <source>
        <dbReference type="ARBA" id="ARBA00023002"/>
    </source>
</evidence>
<dbReference type="InterPro" id="IPR050493">
    <property type="entry name" value="FAD-dep_Monooxygenase_BioMet"/>
</dbReference>
<gene>
    <name evidence="7" type="ORF">AYL99_01999</name>
</gene>
<dbReference type="SUPFAM" id="SSF54373">
    <property type="entry name" value="FAD-linked reductases, C-terminal domain"/>
    <property type="match status" value="1"/>
</dbReference>
<dbReference type="Pfam" id="PF01494">
    <property type="entry name" value="FAD_binding_3"/>
    <property type="match status" value="1"/>
</dbReference>
<keyword evidence="2" id="KW-0285">Flavoprotein</keyword>
<dbReference type="EMBL" id="LVYI01000002">
    <property type="protein sequence ID" value="OAP62772.1"/>
    <property type="molecule type" value="Genomic_DNA"/>
</dbReference>